<feature type="transmembrane region" description="Helical" evidence="1">
    <location>
        <begin position="130"/>
        <end position="150"/>
    </location>
</feature>
<dbReference type="InterPro" id="IPR004891">
    <property type="entry name" value="Mercury-R_MerC"/>
</dbReference>
<protein>
    <submittedName>
        <fullName evidence="2">MerC domain-containing protein</fullName>
    </submittedName>
</protein>
<comment type="caution">
    <text evidence="2">The sequence shown here is derived from an EMBL/GenBank/DDBJ whole genome shotgun (WGS) entry which is preliminary data.</text>
</comment>
<organism evidence="2 3">
    <name type="scientific">Lujinxingia sediminis</name>
    <dbReference type="NCBI Taxonomy" id="2480984"/>
    <lineage>
        <taxon>Bacteria</taxon>
        <taxon>Deltaproteobacteria</taxon>
        <taxon>Bradymonadales</taxon>
        <taxon>Lujinxingiaceae</taxon>
        <taxon>Lujinxingia</taxon>
    </lineage>
</organism>
<evidence type="ECO:0000313" key="2">
    <source>
        <dbReference type="EMBL" id="RVU42197.1"/>
    </source>
</evidence>
<keyword evidence="1" id="KW-1133">Transmembrane helix</keyword>
<dbReference type="Proteomes" id="UP000282926">
    <property type="component" value="Unassembled WGS sequence"/>
</dbReference>
<dbReference type="EMBL" id="SADD01000014">
    <property type="protein sequence ID" value="RVU42197.1"/>
    <property type="molecule type" value="Genomic_DNA"/>
</dbReference>
<name>A0ABY0CQ87_9DELT</name>
<reference evidence="2 3" key="1">
    <citation type="submission" date="2019-01" db="EMBL/GenBank/DDBJ databases">
        <title>Lujinxingia litoralis gen. nov., sp. nov. and Lujinxingia sediminis gen. nov., sp. nov., new members in the order Bradymonadales, isolated from coastal sediment.</title>
        <authorList>
            <person name="Li C.-M."/>
        </authorList>
    </citation>
    <scope>NUCLEOTIDE SEQUENCE [LARGE SCALE GENOMIC DNA]</scope>
    <source>
        <strain evidence="2 3">SEH01</strain>
    </source>
</reference>
<gene>
    <name evidence="2" type="ORF">EA187_17850</name>
</gene>
<feature type="transmembrane region" description="Helical" evidence="1">
    <location>
        <begin position="162"/>
        <end position="181"/>
    </location>
</feature>
<feature type="transmembrane region" description="Helical" evidence="1">
    <location>
        <begin position="68"/>
        <end position="94"/>
    </location>
</feature>
<keyword evidence="1" id="KW-0472">Membrane</keyword>
<dbReference type="Pfam" id="PF03203">
    <property type="entry name" value="MerC"/>
    <property type="match status" value="1"/>
</dbReference>
<feature type="transmembrane region" description="Helical" evidence="1">
    <location>
        <begin position="100"/>
        <end position="118"/>
    </location>
</feature>
<accession>A0ABY0CQ87</accession>
<keyword evidence="3" id="KW-1185">Reference proteome</keyword>
<evidence type="ECO:0000313" key="3">
    <source>
        <dbReference type="Proteomes" id="UP000282926"/>
    </source>
</evidence>
<evidence type="ECO:0000256" key="1">
    <source>
        <dbReference type="SAM" id="Phobius"/>
    </source>
</evidence>
<sequence>MFEKRRWFDKCISVALSRTPVVGRFDRPTHHVWSTPVKPGPASAQLDADASASLHAHHATPTAIWDRLGIIGSVACIIHCALTPALVGSLAALGFLADEIVHQVLVVLLLGVALLAFWPGFKVHRDLRIVVGAVAGVAILMTTGFMHAFMHDVMHDLFHFEFAETGLTMLGSGILVGTHVANQRLMRAEGACCDH</sequence>
<keyword evidence="1" id="KW-0812">Transmembrane</keyword>
<proteinExistence type="predicted"/>